<dbReference type="PATRIC" id="fig|1053236.3.peg.804"/>
<protein>
    <recommendedName>
        <fullName evidence="3">Transposase zinc-ribbon domain-containing protein</fullName>
    </recommendedName>
</protein>
<gene>
    <name evidence="1" type="ORF">IK1_04153</name>
</gene>
<reference evidence="2" key="1">
    <citation type="submission" date="2012-12" db="EMBL/GenBank/DDBJ databases">
        <title>The genome sequence of Bacillus cereus VD146.</title>
        <authorList>
            <consortium name="The Broad Institute Genome Sequencing Platform"/>
            <consortium name="The Broad Institute Genome Sequencing Center for Infectious Disease"/>
            <person name="Feldgarden M."/>
            <person name="Van der Auwera G.A."/>
            <person name="Mahillon J."/>
            <person name="Duprez V."/>
            <person name="Timmery S."/>
            <person name="Mattelet C."/>
            <person name="Dierick K."/>
            <person name="Sun M."/>
            <person name="Yu Z."/>
            <person name="Zhu L."/>
            <person name="Hu X."/>
            <person name="Shank E.B."/>
            <person name="Swiecicka I."/>
            <person name="Hansen B.M."/>
            <person name="Andrup L."/>
            <person name="Walker B."/>
            <person name="Young S.K."/>
            <person name="Zeng Q."/>
            <person name="Gargeya S."/>
            <person name="Fitzgerald M."/>
            <person name="Haas B."/>
            <person name="Abouelleil A."/>
            <person name="Alvarado L."/>
            <person name="Arachchi H.M."/>
            <person name="Berlin A.M."/>
            <person name="Chapman S.B."/>
            <person name="Dewar J."/>
            <person name="Goldberg J."/>
            <person name="Griggs A."/>
            <person name="Gujja S."/>
            <person name="Hansen M."/>
            <person name="Howarth C."/>
            <person name="Imamovic A."/>
            <person name="Larimer J."/>
            <person name="McCowan C."/>
            <person name="Murphy C."/>
            <person name="Neiman D."/>
            <person name="Pearson M."/>
            <person name="Priest M."/>
            <person name="Roberts A."/>
            <person name="Saif S."/>
            <person name="Shea T."/>
            <person name="Sisk P."/>
            <person name="Sykes S."/>
            <person name="Wortman J."/>
            <person name="Nusbaum C."/>
            <person name="Birren B."/>
        </authorList>
    </citation>
    <scope>NUCLEOTIDE SEQUENCE [LARGE SCALE GENOMIC DNA]</scope>
    <source>
        <strain evidence="2">VD146</strain>
    </source>
</reference>
<evidence type="ECO:0000313" key="1">
    <source>
        <dbReference type="EMBL" id="EOP46139.1"/>
    </source>
</evidence>
<evidence type="ECO:0008006" key="3">
    <source>
        <dbReference type="Google" id="ProtNLM"/>
    </source>
</evidence>
<dbReference type="AlphaFoldDB" id="R8NIG9"/>
<dbReference type="Proteomes" id="UP000014020">
    <property type="component" value="Unassembled WGS sequence"/>
</dbReference>
<dbReference type="HOGENOM" id="CLU_1871197_0_0_9"/>
<comment type="caution">
    <text evidence="1">The sequence shown here is derived from an EMBL/GenBank/DDBJ whole genome shotgun (WGS) entry which is preliminary data.</text>
</comment>
<sequence length="136" mass="15643">MSKAFSNLLKHIGNLSHTEKEQVFQWVKRYVEPSSSVGGRLINEMRETRFKEGFECPHCASEHVVRFGKHNIYNAIVVNVVVRHSLIQRILFFTVLEKETNGLHLLIVCLKDIPCESPLKSWGLHGLHFFIGDINC</sequence>
<name>R8NIG9_BACCX</name>
<dbReference type="EMBL" id="AHFE01000019">
    <property type="protein sequence ID" value="EOP46139.1"/>
    <property type="molecule type" value="Genomic_DNA"/>
</dbReference>
<proteinExistence type="predicted"/>
<evidence type="ECO:0000313" key="2">
    <source>
        <dbReference type="Proteomes" id="UP000014020"/>
    </source>
</evidence>
<accession>R8NIG9</accession>
<organism evidence="1 2">
    <name type="scientific">Bacillus cereus (strain VD146)</name>
    <dbReference type="NCBI Taxonomy" id="1053236"/>
    <lineage>
        <taxon>Bacteria</taxon>
        <taxon>Bacillati</taxon>
        <taxon>Bacillota</taxon>
        <taxon>Bacilli</taxon>
        <taxon>Bacillales</taxon>
        <taxon>Bacillaceae</taxon>
        <taxon>Bacillus</taxon>
        <taxon>Bacillus cereus group</taxon>
    </lineage>
</organism>